<gene>
    <name evidence="2" type="ORF">EKO27_g5685</name>
</gene>
<dbReference type="AlphaFoldDB" id="A0A439D4V7"/>
<feature type="region of interest" description="Disordered" evidence="1">
    <location>
        <begin position="1"/>
        <end position="20"/>
    </location>
</feature>
<name>A0A439D4V7_9PEZI</name>
<organism evidence="2 3">
    <name type="scientific">Xylaria grammica</name>
    <dbReference type="NCBI Taxonomy" id="363999"/>
    <lineage>
        <taxon>Eukaryota</taxon>
        <taxon>Fungi</taxon>
        <taxon>Dikarya</taxon>
        <taxon>Ascomycota</taxon>
        <taxon>Pezizomycotina</taxon>
        <taxon>Sordariomycetes</taxon>
        <taxon>Xylariomycetidae</taxon>
        <taxon>Xylariales</taxon>
        <taxon>Xylariaceae</taxon>
        <taxon>Xylaria</taxon>
    </lineage>
</organism>
<dbReference type="STRING" id="363999.A0A439D4V7"/>
<accession>A0A439D4V7</accession>
<evidence type="ECO:0008006" key="4">
    <source>
        <dbReference type="Google" id="ProtNLM"/>
    </source>
</evidence>
<reference evidence="2 3" key="1">
    <citation type="submission" date="2018-12" db="EMBL/GenBank/DDBJ databases">
        <title>Draft genome sequence of Xylaria grammica IHI A82.</title>
        <authorList>
            <person name="Buettner E."/>
            <person name="Kellner H."/>
        </authorList>
    </citation>
    <scope>NUCLEOTIDE SEQUENCE [LARGE SCALE GENOMIC DNA]</scope>
    <source>
        <strain evidence="2 3">IHI A82</strain>
    </source>
</reference>
<evidence type="ECO:0000313" key="2">
    <source>
        <dbReference type="EMBL" id="RWA09424.1"/>
    </source>
</evidence>
<keyword evidence="3" id="KW-1185">Reference proteome</keyword>
<dbReference type="EMBL" id="RYZI01000155">
    <property type="protein sequence ID" value="RWA09424.1"/>
    <property type="molecule type" value="Genomic_DNA"/>
</dbReference>
<dbReference type="Proteomes" id="UP000286045">
    <property type="component" value="Unassembled WGS sequence"/>
</dbReference>
<sequence>MSDKEASNASGAGDDPKFSPAEQKFFVTMFKYLPKNLDINWDQFATEMGLKDGSIAKTRCRQIRTKYKFNEPSAGNGSGGTPEADPPKPINTTKGNKITKGRKPSKPKHQKKAPKLANVGDVDDGAA</sequence>
<feature type="region of interest" description="Disordered" evidence="1">
    <location>
        <begin position="67"/>
        <end position="127"/>
    </location>
</feature>
<feature type="compositionally biased region" description="Basic residues" evidence="1">
    <location>
        <begin position="97"/>
        <end position="114"/>
    </location>
</feature>
<protein>
    <recommendedName>
        <fullName evidence="4">Myb-like domain-containing protein</fullName>
    </recommendedName>
</protein>
<proteinExistence type="predicted"/>
<comment type="caution">
    <text evidence="2">The sequence shown here is derived from an EMBL/GenBank/DDBJ whole genome shotgun (WGS) entry which is preliminary data.</text>
</comment>
<evidence type="ECO:0000313" key="3">
    <source>
        <dbReference type="Proteomes" id="UP000286045"/>
    </source>
</evidence>
<evidence type="ECO:0000256" key="1">
    <source>
        <dbReference type="SAM" id="MobiDB-lite"/>
    </source>
</evidence>